<sequence length="14" mass="1598">MNCSFLNCPLLKQS</sequence>
<reference evidence="1" key="2">
    <citation type="journal article" date="2015" name="Data Brief">
        <title>Shoot transcriptome of the giant reed, Arundo donax.</title>
        <authorList>
            <person name="Barrero R.A."/>
            <person name="Guerrero F.D."/>
            <person name="Moolhuijzen P."/>
            <person name="Goolsby J.A."/>
            <person name="Tidwell J."/>
            <person name="Bellgard S.E."/>
            <person name="Bellgard M.I."/>
        </authorList>
    </citation>
    <scope>NUCLEOTIDE SEQUENCE</scope>
    <source>
        <tissue evidence="1">Shoot tissue taken approximately 20 cm above the soil surface</tissue>
    </source>
</reference>
<dbReference type="EMBL" id="GBRH01249295">
    <property type="protein sequence ID" value="JAD48600.1"/>
    <property type="molecule type" value="Transcribed_RNA"/>
</dbReference>
<protein>
    <submittedName>
        <fullName evidence="1">Uncharacterized protein</fullName>
    </submittedName>
</protein>
<accession>A0A0A9AI71</accession>
<organism evidence="1">
    <name type="scientific">Arundo donax</name>
    <name type="common">Giant reed</name>
    <name type="synonym">Donax arundinaceus</name>
    <dbReference type="NCBI Taxonomy" id="35708"/>
    <lineage>
        <taxon>Eukaryota</taxon>
        <taxon>Viridiplantae</taxon>
        <taxon>Streptophyta</taxon>
        <taxon>Embryophyta</taxon>
        <taxon>Tracheophyta</taxon>
        <taxon>Spermatophyta</taxon>
        <taxon>Magnoliopsida</taxon>
        <taxon>Liliopsida</taxon>
        <taxon>Poales</taxon>
        <taxon>Poaceae</taxon>
        <taxon>PACMAD clade</taxon>
        <taxon>Arundinoideae</taxon>
        <taxon>Arundineae</taxon>
        <taxon>Arundo</taxon>
    </lineage>
</organism>
<name>A0A0A9AI71_ARUDO</name>
<reference evidence="1" key="1">
    <citation type="submission" date="2014-09" db="EMBL/GenBank/DDBJ databases">
        <authorList>
            <person name="Magalhaes I.L.F."/>
            <person name="Oliveira U."/>
            <person name="Santos F.R."/>
            <person name="Vidigal T.H.D.A."/>
            <person name="Brescovit A.D."/>
            <person name="Santos A.J."/>
        </authorList>
    </citation>
    <scope>NUCLEOTIDE SEQUENCE</scope>
    <source>
        <tissue evidence="1">Shoot tissue taken approximately 20 cm above the soil surface</tissue>
    </source>
</reference>
<evidence type="ECO:0000313" key="1">
    <source>
        <dbReference type="EMBL" id="JAD48600.1"/>
    </source>
</evidence>
<proteinExistence type="predicted"/>